<keyword evidence="2" id="KW-1185">Reference proteome</keyword>
<evidence type="ECO:0000313" key="2">
    <source>
        <dbReference type="Proteomes" id="UP000597138"/>
    </source>
</evidence>
<dbReference type="InterPro" id="IPR009057">
    <property type="entry name" value="Homeodomain-like_sf"/>
</dbReference>
<reference evidence="2" key="1">
    <citation type="journal article" date="2019" name="Int. J. Syst. Evol. Microbiol.">
        <title>The Global Catalogue of Microorganisms (GCM) 10K type strain sequencing project: providing services to taxonomists for standard genome sequencing and annotation.</title>
        <authorList>
            <consortium name="The Broad Institute Genomics Platform"/>
            <consortium name="The Broad Institute Genome Sequencing Center for Infectious Disease"/>
            <person name="Wu L."/>
            <person name="Ma J."/>
        </authorList>
    </citation>
    <scope>NUCLEOTIDE SEQUENCE [LARGE SCALE GENOMIC DNA]</scope>
    <source>
        <strain evidence="2">CGMCC 1.11013</strain>
    </source>
</reference>
<sequence>MRFTLDHVCSGDAIDLKQLTKKDEPHIYLLQPSPRKPCEGKASVPLRATMQNRRLMLAGKTPAEAAKAVGVARQTAYTWKARLDEGGIEALRVMTTGRPAQLDVGQLKGLRVALLQGPLAHGFGTELRTLKRVRALIE</sequence>
<dbReference type="Pfam" id="PF13551">
    <property type="entry name" value="HTH_29"/>
    <property type="match status" value="1"/>
</dbReference>
<accession>A0ABQ1S6Z8</accession>
<proteinExistence type="predicted"/>
<dbReference type="EMBL" id="BMEG01000018">
    <property type="protein sequence ID" value="GGD96823.1"/>
    <property type="molecule type" value="Genomic_DNA"/>
</dbReference>
<dbReference type="SUPFAM" id="SSF46689">
    <property type="entry name" value="Homeodomain-like"/>
    <property type="match status" value="1"/>
</dbReference>
<name>A0ABQ1S6Z8_9BURK</name>
<protein>
    <recommendedName>
        <fullName evidence="3">Transposase</fullName>
    </recommendedName>
</protein>
<dbReference type="Proteomes" id="UP000597138">
    <property type="component" value="Unassembled WGS sequence"/>
</dbReference>
<organism evidence="1 2">
    <name type="scientific">Caballeronia grimmiae</name>
    <dbReference type="NCBI Taxonomy" id="1071679"/>
    <lineage>
        <taxon>Bacteria</taxon>
        <taxon>Pseudomonadati</taxon>
        <taxon>Pseudomonadota</taxon>
        <taxon>Betaproteobacteria</taxon>
        <taxon>Burkholderiales</taxon>
        <taxon>Burkholderiaceae</taxon>
        <taxon>Caballeronia</taxon>
    </lineage>
</organism>
<comment type="caution">
    <text evidence="1">The sequence shown here is derived from an EMBL/GenBank/DDBJ whole genome shotgun (WGS) entry which is preliminary data.</text>
</comment>
<gene>
    <name evidence="1" type="ORF">GCM10010985_59400</name>
</gene>
<evidence type="ECO:0008006" key="3">
    <source>
        <dbReference type="Google" id="ProtNLM"/>
    </source>
</evidence>
<evidence type="ECO:0000313" key="1">
    <source>
        <dbReference type="EMBL" id="GGD96823.1"/>
    </source>
</evidence>